<dbReference type="PANTHER" id="PTHR31482">
    <property type="entry name" value="ESTS AU081301(E20138)"/>
    <property type="match status" value="1"/>
</dbReference>
<dbReference type="SMART" id="SM00256">
    <property type="entry name" value="FBOX"/>
    <property type="match status" value="1"/>
</dbReference>
<gene>
    <name evidence="3" type="ORF">EUTSA_v10016802mg</name>
</gene>
<evidence type="ECO:0000313" key="3">
    <source>
        <dbReference type="EMBL" id="ESQ52836.1"/>
    </source>
</evidence>
<dbReference type="AlphaFoldDB" id="V4P0N8"/>
<organism evidence="3 4">
    <name type="scientific">Eutrema salsugineum</name>
    <name type="common">Saltwater cress</name>
    <name type="synonym">Sisymbrium salsugineum</name>
    <dbReference type="NCBI Taxonomy" id="72664"/>
    <lineage>
        <taxon>Eukaryota</taxon>
        <taxon>Viridiplantae</taxon>
        <taxon>Streptophyta</taxon>
        <taxon>Embryophyta</taxon>
        <taxon>Tracheophyta</taxon>
        <taxon>Spermatophyta</taxon>
        <taxon>Magnoliopsida</taxon>
        <taxon>eudicotyledons</taxon>
        <taxon>Gunneridae</taxon>
        <taxon>Pentapetalae</taxon>
        <taxon>rosids</taxon>
        <taxon>malvids</taxon>
        <taxon>Brassicales</taxon>
        <taxon>Brassicaceae</taxon>
        <taxon>Eutremeae</taxon>
        <taxon>Eutrema</taxon>
    </lineage>
</organism>
<dbReference type="OMA" id="ELCAMAC"/>
<dbReference type="SUPFAM" id="SSF81383">
    <property type="entry name" value="F-box domain"/>
    <property type="match status" value="1"/>
</dbReference>
<proteinExistence type="predicted"/>
<sequence length="379" mass="44102">MENKFLSFLNFLSPCLSNTICGLLIFSWLARSIIRNGFRTLAWRREAKKKKKKNTEDEKKMPLLDLPDLTLDCILEKLSPSELCAMTCVCSELRDKCVSDHFWEKHMEKKWGRLMSDAAIQEWKSHVSTLMGCLGNSKRSSSRSNTQWRSRLVANLKPFSWLSRNHGCEKRGSSSSSSNLAPIDSVMYWYSNLENGKFWFPAQVYNRENGHVGFMMSCYDAKVRYDCKTDTFQARYSAHGRRAAEENVTWQRLRPSLIDTESRDLHVSDCLQGLRPGDHFEIQWRRTKEFPYGWWYGIVGHLQNCDGEDNCRCNSDENVVMEFRQFRPESPWRTTVLNRKDHRETGNEANGFYGGVKKLGTEEEISTWKGLWPPLGLLE</sequence>
<dbReference type="eggNOG" id="ENOG502QQCP">
    <property type="taxonomic scope" value="Eukaryota"/>
</dbReference>
<feature type="domain" description="F-box" evidence="2">
    <location>
        <begin position="60"/>
        <end position="106"/>
    </location>
</feature>
<keyword evidence="1" id="KW-0472">Membrane</keyword>
<evidence type="ECO:0000313" key="4">
    <source>
        <dbReference type="Proteomes" id="UP000030689"/>
    </source>
</evidence>
<dbReference type="InterPro" id="IPR036047">
    <property type="entry name" value="F-box-like_dom_sf"/>
</dbReference>
<dbReference type="STRING" id="72664.V4P0N8"/>
<keyword evidence="4" id="KW-1185">Reference proteome</keyword>
<dbReference type="Gene3D" id="1.20.1280.50">
    <property type="match status" value="1"/>
</dbReference>
<dbReference type="Gramene" id="ESQ52836">
    <property type="protein sequence ID" value="ESQ52836"/>
    <property type="gene ID" value="EUTSA_v10016802mg"/>
</dbReference>
<dbReference type="OrthoDB" id="512036at2759"/>
<dbReference type="InterPro" id="IPR001810">
    <property type="entry name" value="F-box_dom"/>
</dbReference>
<dbReference type="Proteomes" id="UP000030689">
    <property type="component" value="Unassembled WGS sequence"/>
</dbReference>
<name>V4P0N8_EUTSA</name>
<feature type="transmembrane region" description="Helical" evidence="1">
    <location>
        <begin position="6"/>
        <end position="29"/>
    </location>
</feature>
<reference evidence="3 4" key="1">
    <citation type="journal article" date="2013" name="Front. Plant Sci.">
        <title>The Reference Genome of the Halophytic Plant Eutrema salsugineum.</title>
        <authorList>
            <person name="Yang R."/>
            <person name="Jarvis D.E."/>
            <person name="Chen H."/>
            <person name="Beilstein M.A."/>
            <person name="Grimwood J."/>
            <person name="Jenkins J."/>
            <person name="Shu S."/>
            <person name="Prochnik S."/>
            <person name="Xin M."/>
            <person name="Ma C."/>
            <person name="Schmutz J."/>
            <person name="Wing R.A."/>
            <person name="Mitchell-Olds T."/>
            <person name="Schumaker K.S."/>
            <person name="Wang X."/>
        </authorList>
    </citation>
    <scope>NUCLEOTIDE SEQUENCE [LARGE SCALE GENOMIC DNA]</scope>
</reference>
<dbReference type="KEGG" id="eus:EUTSA_v10016802mg"/>
<dbReference type="Pfam" id="PF00646">
    <property type="entry name" value="F-box"/>
    <property type="match status" value="1"/>
</dbReference>
<dbReference type="PROSITE" id="PS50181">
    <property type="entry name" value="FBOX"/>
    <property type="match status" value="1"/>
</dbReference>
<evidence type="ECO:0000256" key="1">
    <source>
        <dbReference type="SAM" id="Phobius"/>
    </source>
</evidence>
<keyword evidence="1" id="KW-1133">Transmembrane helix</keyword>
<protein>
    <recommendedName>
        <fullName evidence="2">F-box domain-containing protein</fullName>
    </recommendedName>
</protein>
<evidence type="ECO:0000259" key="2">
    <source>
        <dbReference type="PROSITE" id="PS50181"/>
    </source>
</evidence>
<accession>V4P0N8</accession>
<dbReference type="PANTHER" id="PTHR31482:SF17">
    <property type="entry name" value="F-BOX DOMAIN-CONTAINING PROTEIN"/>
    <property type="match status" value="1"/>
</dbReference>
<keyword evidence="1" id="KW-0812">Transmembrane</keyword>
<dbReference type="EMBL" id="KI517385">
    <property type="protein sequence ID" value="ESQ52836.1"/>
    <property type="molecule type" value="Genomic_DNA"/>
</dbReference>